<proteinExistence type="inferred from homology"/>
<name>A0A9P9WJ82_9PEZI</name>
<dbReference type="Pfam" id="PF00389">
    <property type="entry name" value="2-Hacid_dh"/>
    <property type="match status" value="1"/>
</dbReference>
<dbReference type="Gene3D" id="3.40.50.720">
    <property type="entry name" value="NAD(P)-binding Rossmann-like Domain"/>
    <property type="match status" value="2"/>
</dbReference>
<keyword evidence="2" id="KW-0560">Oxidoreductase</keyword>
<dbReference type="EMBL" id="JAFIMR010000020">
    <property type="protein sequence ID" value="KAI1866461.1"/>
    <property type="molecule type" value="Genomic_DNA"/>
</dbReference>
<comment type="similarity">
    <text evidence="1">Belongs to the D-isomer specific 2-hydroxyacid dehydrogenase family.</text>
</comment>
<evidence type="ECO:0008006" key="8">
    <source>
        <dbReference type="Google" id="ProtNLM"/>
    </source>
</evidence>
<feature type="domain" description="D-isomer specific 2-hydroxyacid dehydrogenase catalytic" evidence="4">
    <location>
        <begin position="24"/>
        <end position="331"/>
    </location>
</feature>
<evidence type="ECO:0000256" key="3">
    <source>
        <dbReference type="ARBA" id="ARBA00023027"/>
    </source>
</evidence>
<keyword evidence="3" id="KW-0520">NAD</keyword>
<evidence type="ECO:0000259" key="4">
    <source>
        <dbReference type="Pfam" id="PF00389"/>
    </source>
</evidence>
<dbReference type="InterPro" id="IPR006139">
    <property type="entry name" value="D-isomer_2_OHA_DH_cat_dom"/>
</dbReference>
<sequence>MKLAVFSAKPYDKLYLTTHHAAELDRAAGIDVTYHDFPLNLETAELARGFDAVCVFVNDTVDAPVIEALAKDGVKAILLRCAGFNNVDLDAAEQHGLFVANVPSYSPEAVAEFAVALIQTLNRNTHRAYNRVREGNFNLNGLLGRTLHGKTVGVIGTGKIGVAFAKIMKGFGCTVLGYDPFPSDEFKPCGEYTDLDALLSQSDIVSLHCPLMEKTKHIINEDSLAKMKPSAMLVNTSRGGLVKTKAVIAAMKSKKLGGLALDVYDGEGALFYNDHSGEIIDDDELMRLTTFHNVLVCGHQAFFTDEALAEIGACTLRNLADFVHQRPCKNSLLRDGKTLTRTKSIPSNGMLYSSSKPRDIEHREPPQILPDEQHAMVVICLGLAAFHKYVLCTGRPQSDDLFDKLESTRKSRVFGMVMLVKHTISVKDEECDISVGGFKNWIGPGPVYESLGGIHALLAIYLGNVYLKLDALFSIEAQKKEGSGQDNFILNPNTMLRGNYIAYLDISNAPSIAEVLTPDRQ</sequence>
<evidence type="ECO:0000259" key="5">
    <source>
        <dbReference type="Pfam" id="PF02826"/>
    </source>
</evidence>
<evidence type="ECO:0000313" key="6">
    <source>
        <dbReference type="EMBL" id="KAI1866461.1"/>
    </source>
</evidence>
<dbReference type="Pfam" id="PF02826">
    <property type="entry name" value="2-Hacid_dh_C"/>
    <property type="match status" value="1"/>
</dbReference>
<accession>A0A9P9WJ82</accession>
<reference evidence="6" key="1">
    <citation type="submission" date="2021-03" db="EMBL/GenBank/DDBJ databases">
        <title>Revisited historic fungal species revealed as producer of novel bioactive compounds through whole genome sequencing and comparative genomics.</title>
        <authorList>
            <person name="Vignolle G.A."/>
            <person name="Hochenegger N."/>
            <person name="Mach R.L."/>
            <person name="Mach-Aigner A.R."/>
            <person name="Javad Rahimi M."/>
            <person name="Salim K.A."/>
            <person name="Chan C.M."/>
            <person name="Lim L.B.L."/>
            <person name="Cai F."/>
            <person name="Druzhinina I.S."/>
            <person name="U'Ren J.M."/>
            <person name="Derntl C."/>
        </authorList>
    </citation>
    <scope>NUCLEOTIDE SEQUENCE</scope>
    <source>
        <strain evidence="6">TUCIM 5799</strain>
    </source>
</reference>
<dbReference type="SUPFAM" id="SSF51735">
    <property type="entry name" value="NAD(P)-binding Rossmann-fold domains"/>
    <property type="match status" value="1"/>
</dbReference>
<dbReference type="InterPro" id="IPR029753">
    <property type="entry name" value="D-isomer_DH_CS"/>
</dbReference>
<organism evidence="6 7">
    <name type="scientific">Neoarthrinium moseri</name>
    <dbReference type="NCBI Taxonomy" id="1658444"/>
    <lineage>
        <taxon>Eukaryota</taxon>
        <taxon>Fungi</taxon>
        <taxon>Dikarya</taxon>
        <taxon>Ascomycota</taxon>
        <taxon>Pezizomycotina</taxon>
        <taxon>Sordariomycetes</taxon>
        <taxon>Xylariomycetidae</taxon>
        <taxon>Amphisphaeriales</taxon>
        <taxon>Apiosporaceae</taxon>
        <taxon>Neoarthrinium</taxon>
    </lineage>
</organism>
<dbReference type="GO" id="GO:0051287">
    <property type="term" value="F:NAD binding"/>
    <property type="evidence" value="ECO:0007669"/>
    <property type="project" value="InterPro"/>
</dbReference>
<dbReference type="PROSITE" id="PS00065">
    <property type="entry name" value="D_2_HYDROXYACID_DH_1"/>
    <property type="match status" value="1"/>
</dbReference>
<evidence type="ECO:0000313" key="7">
    <source>
        <dbReference type="Proteomes" id="UP000829685"/>
    </source>
</evidence>
<protein>
    <recommendedName>
        <fullName evidence="8">D-lactate dehydrogenase</fullName>
    </recommendedName>
</protein>
<evidence type="ECO:0000256" key="1">
    <source>
        <dbReference type="ARBA" id="ARBA00005854"/>
    </source>
</evidence>
<dbReference type="GO" id="GO:0008720">
    <property type="term" value="F:D-lactate dehydrogenase (NAD+) activity"/>
    <property type="evidence" value="ECO:0007669"/>
    <property type="project" value="TreeGrafter"/>
</dbReference>
<dbReference type="InterPro" id="IPR029752">
    <property type="entry name" value="D-isomer_DH_CS1"/>
</dbReference>
<dbReference type="InterPro" id="IPR006140">
    <property type="entry name" value="D-isomer_DH_NAD-bd"/>
</dbReference>
<dbReference type="PANTHER" id="PTHR43026">
    <property type="entry name" value="2-HYDROXYACID DEHYDROGENASE HOMOLOG 1-RELATED"/>
    <property type="match status" value="1"/>
</dbReference>
<feature type="domain" description="D-isomer specific 2-hydroxyacid dehydrogenase NAD-binding" evidence="5">
    <location>
        <begin position="116"/>
        <end position="301"/>
    </location>
</feature>
<comment type="caution">
    <text evidence="6">The sequence shown here is derived from an EMBL/GenBank/DDBJ whole genome shotgun (WGS) entry which is preliminary data.</text>
</comment>
<dbReference type="Proteomes" id="UP000829685">
    <property type="component" value="Unassembled WGS sequence"/>
</dbReference>
<dbReference type="PANTHER" id="PTHR43026:SF1">
    <property type="entry name" value="2-HYDROXYACID DEHYDROGENASE HOMOLOG 1-RELATED"/>
    <property type="match status" value="1"/>
</dbReference>
<dbReference type="AlphaFoldDB" id="A0A9P9WJ82"/>
<dbReference type="CDD" id="cd12183">
    <property type="entry name" value="LDH_like_2"/>
    <property type="match status" value="1"/>
</dbReference>
<dbReference type="InterPro" id="IPR036291">
    <property type="entry name" value="NAD(P)-bd_dom_sf"/>
</dbReference>
<dbReference type="InterPro" id="IPR058205">
    <property type="entry name" value="D-LDH-like"/>
</dbReference>
<dbReference type="SUPFAM" id="SSF52283">
    <property type="entry name" value="Formate/glycerate dehydrogenase catalytic domain-like"/>
    <property type="match status" value="1"/>
</dbReference>
<dbReference type="PROSITE" id="PS00670">
    <property type="entry name" value="D_2_HYDROXYACID_DH_2"/>
    <property type="match status" value="1"/>
</dbReference>
<gene>
    <name evidence="6" type="ORF">JX265_007762</name>
</gene>
<keyword evidence="7" id="KW-1185">Reference proteome</keyword>
<evidence type="ECO:0000256" key="2">
    <source>
        <dbReference type="ARBA" id="ARBA00023002"/>
    </source>
</evidence>